<dbReference type="PRINTS" id="PR00080">
    <property type="entry name" value="SDRFAMILY"/>
</dbReference>
<dbReference type="PRINTS" id="PR00081">
    <property type="entry name" value="GDHRDH"/>
</dbReference>
<evidence type="ECO:0000256" key="3">
    <source>
        <dbReference type="ARBA" id="ARBA00023002"/>
    </source>
</evidence>
<dbReference type="SUPFAM" id="SSF51735">
    <property type="entry name" value="NAD(P)-binding Rossmann-fold domains"/>
    <property type="match status" value="1"/>
</dbReference>
<dbReference type="FunFam" id="3.40.50.720:FF:000398">
    <property type="entry name" value="Probable 2-deoxy-D-gluconate 3-dehydrogenase"/>
    <property type="match status" value="1"/>
</dbReference>
<dbReference type="InterPro" id="IPR002347">
    <property type="entry name" value="SDR_fam"/>
</dbReference>
<dbReference type="HOGENOM" id="CLU_010194_1_1_1"/>
<dbReference type="InterPro" id="IPR057326">
    <property type="entry name" value="KR_dom"/>
</dbReference>
<dbReference type="SMART" id="SM00822">
    <property type="entry name" value="PKS_KR"/>
    <property type="match status" value="1"/>
</dbReference>
<dbReference type="OrthoDB" id="294295at2759"/>
<evidence type="ECO:0000313" key="6">
    <source>
        <dbReference type="EMBL" id="KIR50189.1"/>
    </source>
</evidence>
<evidence type="ECO:0000256" key="4">
    <source>
        <dbReference type="RuleBase" id="RU000363"/>
    </source>
</evidence>
<dbReference type="InterPro" id="IPR020904">
    <property type="entry name" value="Sc_DH/Rdtase_CS"/>
</dbReference>
<dbReference type="AlphaFoldDB" id="A0A0D0VUP3"/>
<proteinExistence type="inferred from homology"/>
<dbReference type="Pfam" id="PF00106">
    <property type="entry name" value="adh_short"/>
    <property type="match status" value="1"/>
</dbReference>
<dbReference type="PROSITE" id="PS00061">
    <property type="entry name" value="ADH_SHORT"/>
    <property type="match status" value="1"/>
</dbReference>
<organism evidence="6">
    <name type="scientific">Cryptococcus bacillisporus CA1280</name>
    <dbReference type="NCBI Taxonomy" id="1296109"/>
    <lineage>
        <taxon>Eukaryota</taxon>
        <taxon>Fungi</taxon>
        <taxon>Dikarya</taxon>
        <taxon>Basidiomycota</taxon>
        <taxon>Agaricomycotina</taxon>
        <taxon>Tremellomycetes</taxon>
        <taxon>Tremellales</taxon>
        <taxon>Cryptococcaceae</taxon>
        <taxon>Cryptococcus</taxon>
        <taxon>Cryptococcus gattii species complex</taxon>
    </lineage>
</organism>
<evidence type="ECO:0000256" key="2">
    <source>
        <dbReference type="ARBA" id="ARBA00022857"/>
    </source>
</evidence>
<keyword evidence="2" id="KW-0521">NADP</keyword>
<dbReference type="Pfam" id="PF13561">
    <property type="entry name" value="adh_short_C2"/>
    <property type="match status" value="1"/>
</dbReference>
<dbReference type="Gene3D" id="3.40.50.720">
    <property type="entry name" value="NAD(P)-binding Rossmann-like Domain"/>
    <property type="match status" value="1"/>
</dbReference>
<evidence type="ECO:0000256" key="1">
    <source>
        <dbReference type="ARBA" id="ARBA00006484"/>
    </source>
</evidence>
<protein>
    <submittedName>
        <fullName evidence="6">Unplaced genomic scaffold supercont1.1, whole genome shotgun sequence</fullName>
    </submittedName>
</protein>
<comment type="similarity">
    <text evidence="1 4">Belongs to the short-chain dehydrogenases/reductases (SDR) family.</text>
</comment>
<gene>
    <name evidence="6" type="ORF">I312_00120</name>
</gene>
<reference evidence="6" key="1">
    <citation type="submission" date="2015-01" db="EMBL/GenBank/DDBJ databases">
        <title>The Genome Sequence of Cryptococcus gattii CA1280.</title>
        <authorList>
            <consortium name="The Broad Institute Genomics Platform"/>
            <person name="Cuomo C."/>
            <person name="Litvintseva A."/>
            <person name="Chen Y."/>
            <person name="Heitman J."/>
            <person name="Sun S."/>
            <person name="Springer D."/>
            <person name="Dromer F."/>
            <person name="Young S."/>
            <person name="Zeng Q."/>
            <person name="Gargeya S."/>
            <person name="Abouelleil A."/>
            <person name="Alvarado L."/>
            <person name="Chapman S.B."/>
            <person name="Gainer-Dewar J."/>
            <person name="Goldberg J."/>
            <person name="Griggs A."/>
            <person name="Gujja S."/>
            <person name="Hansen M."/>
            <person name="Howarth C."/>
            <person name="Imamovic A."/>
            <person name="Larimer J."/>
            <person name="Murphy C."/>
            <person name="Naylor J."/>
            <person name="Pearson M."/>
            <person name="Priest M."/>
            <person name="Roberts A."/>
            <person name="Saif S."/>
            <person name="Shea T."/>
            <person name="Sykes S."/>
            <person name="Wortman J."/>
            <person name="Nusbaum C."/>
            <person name="Birren B."/>
        </authorList>
    </citation>
    <scope>NUCLEOTIDE SEQUENCE [LARGE SCALE GENOMIC DNA]</scope>
    <source>
        <strain evidence="6">CA1280</strain>
    </source>
</reference>
<accession>A0A0D0VUP3</accession>
<dbReference type="PANTHER" id="PTHR42760">
    <property type="entry name" value="SHORT-CHAIN DEHYDROGENASES/REDUCTASES FAMILY MEMBER"/>
    <property type="match status" value="1"/>
</dbReference>
<keyword evidence="3" id="KW-0560">Oxidoreductase</keyword>
<dbReference type="EMBL" id="KN847973">
    <property type="protein sequence ID" value="KIR50189.1"/>
    <property type="molecule type" value="Genomic_DNA"/>
</dbReference>
<dbReference type="InterPro" id="IPR036291">
    <property type="entry name" value="NAD(P)-bd_dom_sf"/>
</dbReference>
<feature type="domain" description="Ketoreductase" evidence="5">
    <location>
        <begin position="13"/>
        <end position="234"/>
    </location>
</feature>
<name>A0A0D0VUP3_CRYGA</name>
<evidence type="ECO:0000259" key="5">
    <source>
        <dbReference type="SMART" id="SM00822"/>
    </source>
</evidence>
<sequence length="319" mass="34135">MSYIEDLFGLTGKTALITGATRGIGSRMALALAKAGADIILVQRNTSNTSTRDAIVAAGRKADIVVCDLSDAAAVGKLIPHVTKELGRTLDIVVNCGGIQRRHPVENFPDDDWNEVLQVNLNTVFTITRDAGRHMLESRGGVAGEPVPEGGAAGNPRGFGKIINISSLVAFQGGLNVVAYAAAKHGVQGIVKSFSNGWAAKGVCVNAIAPGYIATDMNEALIADKDRARQILERIPAGRWGTPEDFEGAVVFLASRASDYVTGECLFVDGGWMARECVQCSCMISADQGYDPHQVKQDRTYCCIYYYIEGFHAKPCIHQ</sequence>
<dbReference type="PANTHER" id="PTHR42760:SF5">
    <property type="entry name" value="2-DEHYDRO-3-DEOXY-D-GLUCONATE 5-DEHYDROGENASE"/>
    <property type="match status" value="1"/>
</dbReference>
<dbReference type="GO" id="GO:0016616">
    <property type="term" value="F:oxidoreductase activity, acting on the CH-OH group of donors, NAD or NADP as acceptor"/>
    <property type="evidence" value="ECO:0007669"/>
    <property type="project" value="UniProtKB-ARBA"/>
</dbReference>